<feature type="domain" description="RIO-type" evidence="9">
    <location>
        <begin position="58"/>
        <end position="196"/>
    </location>
</feature>
<evidence type="ECO:0000256" key="6">
    <source>
        <dbReference type="ARBA" id="ARBA00022840"/>
    </source>
</evidence>
<proteinExistence type="predicted"/>
<dbReference type="SUPFAM" id="SSF56112">
    <property type="entry name" value="Protein kinase-like (PK-like)"/>
    <property type="match status" value="1"/>
</dbReference>
<reference evidence="11" key="1">
    <citation type="journal article" date="2019" name="Int. J. Syst. Evol. Microbiol.">
        <title>The Global Catalogue of Microorganisms (GCM) 10K type strain sequencing project: providing services to taxonomists for standard genome sequencing and annotation.</title>
        <authorList>
            <consortium name="The Broad Institute Genomics Platform"/>
            <consortium name="The Broad Institute Genome Sequencing Center for Infectious Disease"/>
            <person name="Wu L."/>
            <person name="Ma J."/>
        </authorList>
    </citation>
    <scope>NUCLEOTIDE SEQUENCE [LARGE SCALE GENOMIC DNA]</scope>
    <source>
        <strain evidence="11">KCTC 32998</strain>
    </source>
</reference>
<name>A0ABQ3E928_9GAMM</name>
<keyword evidence="4" id="KW-0547">Nucleotide-binding</keyword>
<keyword evidence="5" id="KW-0418">Kinase</keyword>
<comment type="caution">
    <text evidence="10">The sequence shown here is derived from an EMBL/GenBank/DDBJ whole genome shotgun (WGS) entry which is preliminary data.</text>
</comment>
<evidence type="ECO:0000313" key="10">
    <source>
        <dbReference type="EMBL" id="GHB27358.1"/>
    </source>
</evidence>
<dbReference type="Pfam" id="PF01163">
    <property type="entry name" value="RIO1"/>
    <property type="match status" value="1"/>
</dbReference>
<dbReference type="Proteomes" id="UP000646745">
    <property type="component" value="Unassembled WGS sequence"/>
</dbReference>
<dbReference type="InterPro" id="IPR008266">
    <property type="entry name" value="Tyr_kinase_AS"/>
</dbReference>
<sequence>MGSLPDLDRLVTAPSPAGMGFTQPPHSPIVLQRGHGLLKADVVLVAYEGKPAVMKDYRRHAGSWMALPARLLIRHETHMLERLRAWPHSPRVVGHVGKLAMLMEYVPGEMLSDSLTPANPLHFAQLMTVMSTLHAASIVHNDMRGSNVIVNGGRLVLIDFASALYLPGGRLWRILLKPMRRSDMANVLKFKRKLTGEDPTADERRLGAKPAWIRRTQRVWKKRLLPRLKARFASGQ</sequence>
<organism evidence="10 11">
    <name type="scientific">Salinicola rhizosphaerae</name>
    <dbReference type="NCBI Taxonomy" id="1443141"/>
    <lineage>
        <taxon>Bacteria</taxon>
        <taxon>Pseudomonadati</taxon>
        <taxon>Pseudomonadota</taxon>
        <taxon>Gammaproteobacteria</taxon>
        <taxon>Oceanospirillales</taxon>
        <taxon>Halomonadaceae</taxon>
        <taxon>Salinicola</taxon>
    </lineage>
</organism>
<protein>
    <recommendedName>
        <fullName evidence="1">non-specific serine/threonine protein kinase</fullName>
        <ecNumber evidence="1">2.7.11.1</ecNumber>
    </recommendedName>
</protein>
<evidence type="ECO:0000256" key="8">
    <source>
        <dbReference type="ARBA" id="ARBA00048679"/>
    </source>
</evidence>
<dbReference type="EMBL" id="BMZI01000006">
    <property type="protein sequence ID" value="GHB27358.1"/>
    <property type="molecule type" value="Genomic_DNA"/>
</dbReference>
<dbReference type="PROSITE" id="PS00109">
    <property type="entry name" value="PROTEIN_KINASE_TYR"/>
    <property type="match status" value="1"/>
</dbReference>
<accession>A0ABQ3E928</accession>
<keyword evidence="2" id="KW-0723">Serine/threonine-protein kinase</keyword>
<comment type="catalytic activity">
    <reaction evidence="8">
        <text>L-seryl-[protein] + ATP = O-phospho-L-seryl-[protein] + ADP + H(+)</text>
        <dbReference type="Rhea" id="RHEA:17989"/>
        <dbReference type="Rhea" id="RHEA-COMP:9863"/>
        <dbReference type="Rhea" id="RHEA-COMP:11604"/>
        <dbReference type="ChEBI" id="CHEBI:15378"/>
        <dbReference type="ChEBI" id="CHEBI:29999"/>
        <dbReference type="ChEBI" id="CHEBI:30616"/>
        <dbReference type="ChEBI" id="CHEBI:83421"/>
        <dbReference type="ChEBI" id="CHEBI:456216"/>
        <dbReference type="EC" id="2.7.11.1"/>
    </reaction>
</comment>
<dbReference type="InterPro" id="IPR018934">
    <property type="entry name" value="RIO_dom"/>
</dbReference>
<evidence type="ECO:0000259" key="9">
    <source>
        <dbReference type="Pfam" id="PF01163"/>
    </source>
</evidence>
<dbReference type="EC" id="2.7.11.1" evidence="1"/>
<evidence type="ECO:0000313" key="11">
    <source>
        <dbReference type="Proteomes" id="UP000646745"/>
    </source>
</evidence>
<keyword evidence="6" id="KW-0067">ATP-binding</keyword>
<dbReference type="InterPro" id="IPR011009">
    <property type="entry name" value="Kinase-like_dom_sf"/>
</dbReference>
<evidence type="ECO:0000256" key="2">
    <source>
        <dbReference type="ARBA" id="ARBA00022527"/>
    </source>
</evidence>
<comment type="catalytic activity">
    <reaction evidence="7">
        <text>L-threonyl-[protein] + ATP = O-phospho-L-threonyl-[protein] + ADP + H(+)</text>
        <dbReference type="Rhea" id="RHEA:46608"/>
        <dbReference type="Rhea" id="RHEA-COMP:11060"/>
        <dbReference type="Rhea" id="RHEA-COMP:11605"/>
        <dbReference type="ChEBI" id="CHEBI:15378"/>
        <dbReference type="ChEBI" id="CHEBI:30013"/>
        <dbReference type="ChEBI" id="CHEBI:30616"/>
        <dbReference type="ChEBI" id="CHEBI:61977"/>
        <dbReference type="ChEBI" id="CHEBI:456216"/>
        <dbReference type="EC" id="2.7.11.1"/>
    </reaction>
</comment>
<evidence type="ECO:0000256" key="4">
    <source>
        <dbReference type="ARBA" id="ARBA00022741"/>
    </source>
</evidence>
<keyword evidence="11" id="KW-1185">Reference proteome</keyword>
<evidence type="ECO:0000256" key="1">
    <source>
        <dbReference type="ARBA" id="ARBA00012513"/>
    </source>
</evidence>
<evidence type="ECO:0000256" key="3">
    <source>
        <dbReference type="ARBA" id="ARBA00022679"/>
    </source>
</evidence>
<gene>
    <name evidence="10" type="ORF">GCM10009038_27530</name>
</gene>
<keyword evidence="3" id="KW-0808">Transferase</keyword>
<dbReference type="RefSeq" id="WP_189445300.1">
    <property type="nucleotide sequence ID" value="NZ_BMZI01000006.1"/>
</dbReference>
<evidence type="ECO:0000256" key="7">
    <source>
        <dbReference type="ARBA" id="ARBA00047899"/>
    </source>
</evidence>
<evidence type="ECO:0000256" key="5">
    <source>
        <dbReference type="ARBA" id="ARBA00022777"/>
    </source>
</evidence>
<dbReference type="Gene3D" id="1.10.510.10">
    <property type="entry name" value="Transferase(Phosphotransferase) domain 1"/>
    <property type="match status" value="1"/>
</dbReference>